<dbReference type="RefSeq" id="WP_074216546.1">
    <property type="nucleotide sequence ID" value="NZ_FSRG01000005.1"/>
</dbReference>
<feature type="chain" id="PRO_5012929768" description="Porin" evidence="1">
    <location>
        <begin position="24"/>
        <end position="461"/>
    </location>
</feature>
<keyword evidence="3" id="KW-1185">Reference proteome</keyword>
<protein>
    <recommendedName>
        <fullName evidence="4">Porin</fullName>
    </recommendedName>
</protein>
<proteinExistence type="predicted"/>
<reference evidence="3" key="1">
    <citation type="submission" date="2016-11" db="EMBL/GenBank/DDBJ databases">
        <authorList>
            <person name="Varghese N."/>
            <person name="Submissions S."/>
        </authorList>
    </citation>
    <scope>NUCLEOTIDE SEQUENCE [LARGE SCALE GENOMIC DNA]</scope>
    <source>
        <strain evidence="3">DSM 17456</strain>
    </source>
</reference>
<accession>A0A1N6GQ97</accession>
<evidence type="ECO:0000313" key="3">
    <source>
        <dbReference type="Proteomes" id="UP000184694"/>
    </source>
</evidence>
<dbReference type="EMBL" id="FSRG01000005">
    <property type="protein sequence ID" value="SIO09683.1"/>
    <property type="molecule type" value="Genomic_DNA"/>
</dbReference>
<sequence length="461" mass="51027">MKNVICIVTLILVCTMALPPAFAVEIKATGTFWNVAQFLDHDSFQADNGTNNFTVRQRFRSQIEVIANEMLSGIAYFEINHTWGQDSNGNKFGRSSGGDLGTDGVGVQTKRLYLHLNIPYTELAIYAGLQGLTYPGAVAGSVIFDDDIAGVVATYGHSEKLSGVLAWLRPFDIDTTDNQPVTSHNHMDMFLLSLYFQPKHISFNPYFSYATLGENVKFGSPNYTYDIGPSLGLDNSFINVERTENADVFWAGLAVTADFSNFKLFLDGIYGKLTANKAAERSGWFTAAKLTYSFDNITPGITAWWASGDDSNAYEDGAGRMPFVNAGWLISSYGFDNTHANETGNRIADATGKVGAGIVLEDITFVDWMTQQLQVIAMWGTNDSSIVKNGFLEDPTSNIAKYLTDKDFLLEVNYEANIELYEQLTIIPSVAYIHVDLDESTWGISNVRDSWRVALITKYTY</sequence>
<evidence type="ECO:0000313" key="2">
    <source>
        <dbReference type="EMBL" id="SIO09683.1"/>
    </source>
</evidence>
<dbReference type="OrthoDB" id="5464498at2"/>
<evidence type="ECO:0008006" key="4">
    <source>
        <dbReference type="Google" id="ProtNLM"/>
    </source>
</evidence>
<dbReference type="Proteomes" id="UP000184694">
    <property type="component" value="Unassembled WGS sequence"/>
</dbReference>
<dbReference type="NCBIfam" id="NF033939">
    <property type="entry name" value="DESULF_POR1"/>
    <property type="match status" value="1"/>
</dbReference>
<dbReference type="AlphaFoldDB" id="A0A1N6GQ97"/>
<organism evidence="2 3">
    <name type="scientific">Halodesulfovibrio marinisediminis DSM 17456</name>
    <dbReference type="NCBI Taxonomy" id="1121457"/>
    <lineage>
        <taxon>Bacteria</taxon>
        <taxon>Pseudomonadati</taxon>
        <taxon>Thermodesulfobacteriota</taxon>
        <taxon>Desulfovibrionia</taxon>
        <taxon>Desulfovibrionales</taxon>
        <taxon>Desulfovibrionaceae</taxon>
        <taxon>Halodesulfovibrio</taxon>
    </lineage>
</organism>
<feature type="signal peptide" evidence="1">
    <location>
        <begin position="1"/>
        <end position="23"/>
    </location>
</feature>
<dbReference type="InterPro" id="IPR059232">
    <property type="entry name" value="Porin_put"/>
</dbReference>
<keyword evidence="1" id="KW-0732">Signal</keyword>
<gene>
    <name evidence="2" type="ORF">SAMN02745161_1735</name>
</gene>
<name>A0A1N6GQ97_9BACT</name>
<evidence type="ECO:0000256" key="1">
    <source>
        <dbReference type="SAM" id="SignalP"/>
    </source>
</evidence>